<protein>
    <submittedName>
        <fullName evidence="1">Uncharacterized protein</fullName>
    </submittedName>
</protein>
<name>A0A845B9G5_9PROT</name>
<evidence type="ECO:0000313" key="2">
    <source>
        <dbReference type="Proteomes" id="UP000460715"/>
    </source>
</evidence>
<proteinExistence type="predicted"/>
<comment type="caution">
    <text evidence="1">The sequence shown here is derived from an EMBL/GenBank/DDBJ whole genome shotgun (WGS) entry which is preliminary data.</text>
</comment>
<accession>A0A845B9G5</accession>
<dbReference type="AlphaFoldDB" id="A0A845B9G5"/>
<organism evidence="1 2">
    <name type="scientific">Teichococcus coralli</name>
    <dbReference type="NCBI Taxonomy" id="2545983"/>
    <lineage>
        <taxon>Bacteria</taxon>
        <taxon>Pseudomonadati</taxon>
        <taxon>Pseudomonadota</taxon>
        <taxon>Alphaproteobacteria</taxon>
        <taxon>Acetobacterales</taxon>
        <taxon>Roseomonadaceae</taxon>
        <taxon>Roseomonas</taxon>
    </lineage>
</organism>
<keyword evidence="2" id="KW-1185">Reference proteome</keyword>
<evidence type="ECO:0000313" key="1">
    <source>
        <dbReference type="EMBL" id="MXP62744.1"/>
    </source>
</evidence>
<sequence length="96" mass="9889">MQILKVVLGSTAFFLCLWLTAGVLGDSLLGAGTQECARAAEARRGGSPLGTDDVLEAVCLMNGEHGFSTELPDFVGFRRPAGGPAPRLRTAAAVTG</sequence>
<dbReference type="EMBL" id="SNVJ01000003">
    <property type="protein sequence ID" value="MXP62744.1"/>
    <property type="molecule type" value="Genomic_DNA"/>
</dbReference>
<reference evidence="1 2" key="1">
    <citation type="submission" date="2019-03" db="EMBL/GenBank/DDBJ databases">
        <title>Roseomonas sp. a novel Roseomonas species isolated from Sea whip Gorgonian.</title>
        <authorList>
            <person name="Li F."/>
            <person name="Pan X."/>
            <person name="Huang S."/>
            <person name="Li Z."/>
            <person name="Meng B."/>
        </authorList>
    </citation>
    <scope>NUCLEOTIDE SEQUENCE [LARGE SCALE GENOMIC DNA]</scope>
    <source>
        <strain evidence="1 2">M0104</strain>
    </source>
</reference>
<dbReference type="Proteomes" id="UP000460715">
    <property type="component" value="Unassembled WGS sequence"/>
</dbReference>
<gene>
    <name evidence="1" type="ORF">E0493_05175</name>
</gene>
<dbReference type="RefSeq" id="WP_160935854.1">
    <property type="nucleotide sequence ID" value="NZ_SNVJ01000003.1"/>
</dbReference>